<evidence type="ECO:0000313" key="3">
    <source>
        <dbReference type="EMBL" id="TCP01213.1"/>
    </source>
</evidence>
<dbReference type="GeneID" id="99686636"/>
<name>A0A4R2MPG5_RUBGE</name>
<dbReference type="EMBL" id="SLXD01000010">
    <property type="protein sequence ID" value="TCP01213.1"/>
    <property type="molecule type" value="Genomic_DNA"/>
</dbReference>
<feature type="region of interest" description="Disordered" evidence="1">
    <location>
        <begin position="222"/>
        <end position="242"/>
    </location>
</feature>
<dbReference type="RefSeq" id="WP_207896859.1">
    <property type="nucleotide sequence ID" value="NZ_CP181386.1"/>
</dbReference>
<keyword evidence="2" id="KW-0812">Transmembrane</keyword>
<organism evidence="3 4">
    <name type="scientific">Rubrivivax gelatinosus</name>
    <name type="common">Rhodocyclus gelatinosus</name>
    <name type="synonym">Rhodopseudomonas gelatinosa</name>
    <dbReference type="NCBI Taxonomy" id="28068"/>
    <lineage>
        <taxon>Bacteria</taxon>
        <taxon>Pseudomonadati</taxon>
        <taxon>Pseudomonadota</taxon>
        <taxon>Betaproteobacteria</taxon>
        <taxon>Burkholderiales</taxon>
        <taxon>Sphaerotilaceae</taxon>
        <taxon>Rubrivivax</taxon>
    </lineage>
</organism>
<dbReference type="Proteomes" id="UP000295106">
    <property type="component" value="Unassembled WGS sequence"/>
</dbReference>
<reference evidence="3 4" key="1">
    <citation type="submission" date="2019-03" db="EMBL/GenBank/DDBJ databases">
        <title>Genomic Encyclopedia of Type Strains, Phase IV (KMG-IV): sequencing the most valuable type-strain genomes for metagenomic binning, comparative biology and taxonomic classification.</title>
        <authorList>
            <person name="Goeker M."/>
        </authorList>
    </citation>
    <scope>NUCLEOTIDE SEQUENCE [LARGE SCALE GENOMIC DNA]</scope>
    <source>
        <strain evidence="3 4">DSM 1709</strain>
    </source>
</reference>
<comment type="caution">
    <text evidence="3">The sequence shown here is derived from an EMBL/GenBank/DDBJ whole genome shotgun (WGS) entry which is preliminary data.</text>
</comment>
<evidence type="ECO:0000256" key="1">
    <source>
        <dbReference type="SAM" id="MobiDB-lite"/>
    </source>
</evidence>
<feature type="transmembrane region" description="Helical" evidence="2">
    <location>
        <begin position="117"/>
        <end position="137"/>
    </location>
</feature>
<evidence type="ECO:0000313" key="4">
    <source>
        <dbReference type="Proteomes" id="UP000295106"/>
    </source>
</evidence>
<evidence type="ECO:0008006" key="5">
    <source>
        <dbReference type="Google" id="ProtNLM"/>
    </source>
</evidence>
<dbReference type="Pfam" id="PF19540">
    <property type="entry name" value="DUF6064"/>
    <property type="match status" value="1"/>
</dbReference>
<feature type="transmembrane region" description="Helical" evidence="2">
    <location>
        <begin position="59"/>
        <end position="79"/>
    </location>
</feature>
<gene>
    <name evidence="3" type="ORF">EV684_110144</name>
</gene>
<feature type="transmembrane region" description="Helical" evidence="2">
    <location>
        <begin position="149"/>
        <end position="170"/>
    </location>
</feature>
<keyword evidence="2" id="KW-0472">Membrane</keyword>
<protein>
    <recommendedName>
        <fullName evidence="5">MFS transporter permease</fullName>
    </recommendedName>
</protein>
<proteinExistence type="predicted"/>
<feature type="compositionally biased region" description="Pro residues" evidence="1">
    <location>
        <begin position="231"/>
        <end position="242"/>
    </location>
</feature>
<feature type="transmembrane region" description="Helical" evidence="2">
    <location>
        <begin position="30"/>
        <end position="47"/>
    </location>
</feature>
<dbReference type="InterPro" id="IPR045708">
    <property type="entry name" value="DUF6064"/>
</dbReference>
<accession>A0A4R2MPG5</accession>
<evidence type="ECO:0000256" key="2">
    <source>
        <dbReference type="SAM" id="Phobius"/>
    </source>
</evidence>
<feature type="transmembrane region" description="Helical" evidence="2">
    <location>
        <begin position="177"/>
        <end position="198"/>
    </location>
</feature>
<sequence length="242" mass="25336">MSEWWTYRPSDFLMFAPATYWRLFELLNRAWWPLQPLLLAAGLAWLVGAQRGARLAPRAAAAGLAAAWAFVAFAFLQPLYAPINWLASGFAVGFVVQAALLALLATRADLRPLGPCARRSVGLLLCAAALLVYPLLAVVSGRPWRQAEIFGLAPDPTAIGTLGALLMAGAAGRLTRWLVAGACTLALGWCALGVTTLLTMGAGQGWVLLGAAGLALAGLAAGRPGRSGPRRPNPPPPAAPPR</sequence>
<keyword evidence="2" id="KW-1133">Transmembrane helix</keyword>
<feature type="transmembrane region" description="Helical" evidence="2">
    <location>
        <begin position="204"/>
        <end position="222"/>
    </location>
</feature>
<feature type="transmembrane region" description="Helical" evidence="2">
    <location>
        <begin position="85"/>
        <end position="105"/>
    </location>
</feature>
<dbReference type="AlphaFoldDB" id="A0A4R2MPG5"/>